<dbReference type="SMART" id="SM00595">
    <property type="entry name" value="MADF"/>
    <property type="match status" value="1"/>
</dbReference>
<dbReference type="PANTHER" id="PTHR21505">
    <property type="entry name" value="MADF DOMAIN-CONTAINING PROTEIN-RELATED"/>
    <property type="match status" value="1"/>
</dbReference>
<dbReference type="AlphaFoldDB" id="A0A182RXR4"/>
<feature type="domain" description="MADF" evidence="1">
    <location>
        <begin position="14"/>
        <end position="106"/>
    </location>
</feature>
<reference evidence="2" key="1">
    <citation type="submission" date="2020-05" db="UniProtKB">
        <authorList>
            <consortium name="EnsemblMetazoa"/>
        </authorList>
    </citation>
    <scope>IDENTIFICATION</scope>
    <source>
        <strain evidence="2">FUMOZ</strain>
    </source>
</reference>
<evidence type="ECO:0000313" key="2">
    <source>
        <dbReference type="EnsemblMetazoa" id="AFUN011082-PA"/>
    </source>
</evidence>
<dbReference type="Pfam" id="PF10545">
    <property type="entry name" value="MADF_DNA_bdg"/>
    <property type="match status" value="1"/>
</dbReference>
<dbReference type="PROSITE" id="PS51029">
    <property type="entry name" value="MADF"/>
    <property type="match status" value="1"/>
</dbReference>
<accession>A0A182RXR4</accession>
<dbReference type="VEuPathDB" id="VectorBase:AFUN011082"/>
<protein>
    <submittedName>
        <fullName evidence="2">MADF domain-containing protein</fullName>
    </submittedName>
</protein>
<dbReference type="EnsemblMetazoa" id="AFUN011082-RA">
    <property type="protein sequence ID" value="AFUN011082-PA"/>
    <property type="gene ID" value="AFUN011082"/>
</dbReference>
<proteinExistence type="predicted"/>
<dbReference type="STRING" id="62324.A0A182RXR4"/>
<dbReference type="VEuPathDB" id="VectorBase:AFUN2_001556"/>
<sequence length="262" mass="30963">MQRYENAEPKFVKEFIELYKSFPCLWHQQSKQYEHEKQKAYEALVQKYREVDPQATKETVERKINTLRTSYRKQLRRLQRSSKAGTNRQPTWWYFELFSFLDDYPKWLKQDDLAQSAHSESLDDEYDDDTVENDGTRVVEEFYITPQPLTAQQTESCSDQSHLRSQSLVTLPHDLDLEELVQQQLNAFFQNEPSVVYGKHVAHKLRSLTDQQNKFAQKLINDIIFEAEMGSLTRHCTLVGMESNELDMMDEEVATQHTTHSK</sequence>
<organism evidence="2">
    <name type="scientific">Anopheles funestus</name>
    <name type="common">African malaria mosquito</name>
    <dbReference type="NCBI Taxonomy" id="62324"/>
    <lineage>
        <taxon>Eukaryota</taxon>
        <taxon>Metazoa</taxon>
        <taxon>Ecdysozoa</taxon>
        <taxon>Arthropoda</taxon>
        <taxon>Hexapoda</taxon>
        <taxon>Insecta</taxon>
        <taxon>Pterygota</taxon>
        <taxon>Neoptera</taxon>
        <taxon>Endopterygota</taxon>
        <taxon>Diptera</taxon>
        <taxon>Nematocera</taxon>
        <taxon>Culicoidea</taxon>
        <taxon>Culicidae</taxon>
        <taxon>Anophelinae</taxon>
        <taxon>Anopheles</taxon>
    </lineage>
</organism>
<name>A0A182RXR4_ANOFN</name>
<dbReference type="PANTHER" id="PTHR21505:SF8">
    <property type="entry name" value="DPT-YFP REPRESSOR BY OVEREXPRESSION, ISOFORM D-RELATED"/>
    <property type="match status" value="1"/>
</dbReference>
<dbReference type="InterPro" id="IPR006578">
    <property type="entry name" value="MADF-dom"/>
</dbReference>
<evidence type="ECO:0000259" key="1">
    <source>
        <dbReference type="PROSITE" id="PS51029"/>
    </source>
</evidence>